<gene>
    <name evidence="2" type="ORF">DEO72_LG6g922</name>
</gene>
<evidence type="ECO:0000256" key="1">
    <source>
        <dbReference type="SAM" id="MobiDB-lite"/>
    </source>
</evidence>
<organism evidence="2 3">
    <name type="scientific">Vigna unguiculata</name>
    <name type="common">Cowpea</name>
    <dbReference type="NCBI Taxonomy" id="3917"/>
    <lineage>
        <taxon>Eukaryota</taxon>
        <taxon>Viridiplantae</taxon>
        <taxon>Streptophyta</taxon>
        <taxon>Embryophyta</taxon>
        <taxon>Tracheophyta</taxon>
        <taxon>Spermatophyta</taxon>
        <taxon>Magnoliopsida</taxon>
        <taxon>eudicotyledons</taxon>
        <taxon>Gunneridae</taxon>
        <taxon>Pentapetalae</taxon>
        <taxon>rosids</taxon>
        <taxon>fabids</taxon>
        <taxon>Fabales</taxon>
        <taxon>Fabaceae</taxon>
        <taxon>Papilionoideae</taxon>
        <taxon>50 kb inversion clade</taxon>
        <taxon>NPAAA clade</taxon>
        <taxon>indigoferoid/millettioid clade</taxon>
        <taxon>Phaseoleae</taxon>
        <taxon>Vigna</taxon>
    </lineage>
</organism>
<proteinExistence type="predicted"/>
<feature type="region of interest" description="Disordered" evidence="1">
    <location>
        <begin position="29"/>
        <end position="58"/>
    </location>
</feature>
<dbReference type="AlphaFoldDB" id="A0A4D6M6D2"/>
<reference evidence="2 3" key="1">
    <citation type="submission" date="2019-04" db="EMBL/GenBank/DDBJ databases">
        <title>An improved genome assembly and genetic linkage map for asparagus bean, Vigna unguiculata ssp. sesquipedialis.</title>
        <authorList>
            <person name="Xia Q."/>
            <person name="Zhang R."/>
            <person name="Dong Y."/>
        </authorList>
    </citation>
    <scope>NUCLEOTIDE SEQUENCE [LARGE SCALE GENOMIC DNA]</scope>
    <source>
        <tissue evidence="2">Leaf</tissue>
    </source>
</reference>
<dbReference type="Proteomes" id="UP000501690">
    <property type="component" value="Linkage Group LG6"/>
</dbReference>
<dbReference type="EMBL" id="CP039350">
    <property type="protein sequence ID" value="QCD96220.1"/>
    <property type="molecule type" value="Genomic_DNA"/>
</dbReference>
<accession>A0A4D6M6D2</accession>
<feature type="compositionally biased region" description="Basic and acidic residues" evidence="1">
    <location>
        <begin position="30"/>
        <end position="45"/>
    </location>
</feature>
<sequence length="58" mass="6456">MARPSEVATKQGGFYVKSSFRRRVMCLSEGESRSGESFSPERECVGKPLFHTRSSEVG</sequence>
<name>A0A4D6M6D2_VIGUN</name>
<keyword evidence="3" id="KW-1185">Reference proteome</keyword>
<evidence type="ECO:0000313" key="3">
    <source>
        <dbReference type="Proteomes" id="UP000501690"/>
    </source>
</evidence>
<protein>
    <submittedName>
        <fullName evidence="2">Uncharacterized protein</fullName>
    </submittedName>
</protein>
<evidence type="ECO:0000313" key="2">
    <source>
        <dbReference type="EMBL" id="QCD96220.1"/>
    </source>
</evidence>